<evidence type="ECO:0000313" key="3">
    <source>
        <dbReference type="Proteomes" id="UP001497623"/>
    </source>
</evidence>
<dbReference type="GO" id="GO:0007219">
    <property type="term" value="P:Notch signaling pathway"/>
    <property type="evidence" value="ECO:0007669"/>
    <property type="project" value="TreeGrafter"/>
</dbReference>
<dbReference type="Gene3D" id="3.40.390.10">
    <property type="entry name" value="Collagenase (Catalytic Domain)"/>
    <property type="match status" value="1"/>
</dbReference>
<dbReference type="PANTHER" id="PTHR45702">
    <property type="entry name" value="ADAM10/ADAM17 METALLOPEPTIDASE FAMILY MEMBER"/>
    <property type="match status" value="1"/>
</dbReference>
<proteinExistence type="predicted"/>
<dbReference type="EMBL" id="CAXKWB010004720">
    <property type="protein sequence ID" value="CAL4075050.1"/>
    <property type="molecule type" value="Genomic_DNA"/>
</dbReference>
<dbReference type="GO" id="GO:0005886">
    <property type="term" value="C:plasma membrane"/>
    <property type="evidence" value="ECO:0007669"/>
    <property type="project" value="TreeGrafter"/>
</dbReference>
<dbReference type="SUPFAM" id="SSF55486">
    <property type="entry name" value="Metalloproteases ('zincins'), catalytic domain"/>
    <property type="match status" value="1"/>
</dbReference>
<evidence type="ECO:0000313" key="2">
    <source>
        <dbReference type="EMBL" id="CAL4075050.1"/>
    </source>
</evidence>
<feature type="compositionally biased region" description="Basic and acidic residues" evidence="1">
    <location>
        <begin position="1"/>
        <end position="19"/>
    </location>
</feature>
<organism evidence="2 3">
    <name type="scientific">Meganyctiphanes norvegica</name>
    <name type="common">Northern krill</name>
    <name type="synonym">Thysanopoda norvegica</name>
    <dbReference type="NCBI Taxonomy" id="48144"/>
    <lineage>
        <taxon>Eukaryota</taxon>
        <taxon>Metazoa</taxon>
        <taxon>Ecdysozoa</taxon>
        <taxon>Arthropoda</taxon>
        <taxon>Crustacea</taxon>
        <taxon>Multicrustacea</taxon>
        <taxon>Malacostraca</taxon>
        <taxon>Eumalacostraca</taxon>
        <taxon>Eucarida</taxon>
        <taxon>Euphausiacea</taxon>
        <taxon>Euphausiidae</taxon>
        <taxon>Meganyctiphanes</taxon>
    </lineage>
</organism>
<dbReference type="PANTHER" id="PTHR45702:SF6">
    <property type="entry name" value="DISINTEGRIN AND METALLOPROTEINASE DOMAIN-CONTAINING PROTEIN 17"/>
    <property type="match status" value="1"/>
</dbReference>
<reference evidence="2 3" key="1">
    <citation type="submission" date="2024-05" db="EMBL/GenBank/DDBJ databases">
        <authorList>
            <person name="Wallberg A."/>
        </authorList>
    </citation>
    <scope>NUCLEOTIDE SEQUENCE [LARGE SCALE GENOMIC DNA]</scope>
</reference>
<sequence length="110" mass="12759">DFIKEGNESIETYPKKQMSDEDNTDSTLHRSKRQLPELYNFNAEKTRCSLLLVADYRFFKAMGGKSIKKTVNFLISLIDHVNKIFENTIWHDVKGDDGFRGLGFVIKKIL</sequence>
<accession>A0AAV2Q7Y9</accession>
<gene>
    <name evidence="2" type="ORF">MNOR_LOCUS9684</name>
</gene>
<feature type="non-terminal residue" evidence="2">
    <location>
        <position position="1"/>
    </location>
</feature>
<dbReference type="GO" id="GO:0004222">
    <property type="term" value="F:metalloendopeptidase activity"/>
    <property type="evidence" value="ECO:0007669"/>
    <property type="project" value="TreeGrafter"/>
</dbReference>
<dbReference type="Proteomes" id="UP001497623">
    <property type="component" value="Unassembled WGS sequence"/>
</dbReference>
<dbReference type="InterPro" id="IPR024079">
    <property type="entry name" value="MetalloPept_cat_dom_sf"/>
</dbReference>
<feature type="non-terminal residue" evidence="2">
    <location>
        <position position="110"/>
    </location>
</feature>
<feature type="region of interest" description="Disordered" evidence="1">
    <location>
        <begin position="1"/>
        <end position="28"/>
    </location>
</feature>
<comment type="caution">
    <text evidence="2">The sequence shown here is derived from an EMBL/GenBank/DDBJ whole genome shotgun (WGS) entry which is preliminary data.</text>
</comment>
<dbReference type="AlphaFoldDB" id="A0AAV2Q7Y9"/>
<name>A0AAV2Q7Y9_MEGNR</name>
<protein>
    <submittedName>
        <fullName evidence="2">Uncharacterized protein</fullName>
    </submittedName>
</protein>
<dbReference type="InterPro" id="IPR051489">
    <property type="entry name" value="ADAM_Metalloproteinase"/>
</dbReference>
<keyword evidence="3" id="KW-1185">Reference proteome</keyword>
<evidence type="ECO:0000256" key="1">
    <source>
        <dbReference type="SAM" id="MobiDB-lite"/>
    </source>
</evidence>
<dbReference type="GO" id="GO:0006509">
    <property type="term" value="P:membrane protein ectodomain proteolysis"/>
    <property type="evidence" value="ECO:0007669"/>
    <property type="project" value="TreeGrafter"/>
</dbReference>